<reference evidence="7" key="1">
    <citation type="submission" date="2021-02" db="EMBL/GenBank/DDBJ databases">
        <authorList>
            <person name="Nowell W R."/>
        </authorList>
    </citation>
    <scope>NUCLEOTIDE SEQUENCE</scope>
</reference>
<dbReference type="PANTHER" id="PTHR31144">
    <property type="entry name" value="UPF0602 PROTEIN C4ORF47"/>
    <property type="match status" value="1"/>
</dbReference>
<dbReference type="Pfam" id="PF15239">
    <property type="entry name" value="CFAP96-like"/>
    <property type="match status" value="1"/>
</dbReference>
<keyword evidence="2" id="KW-0963">Cytoplasm</keyword>
<sequence length="339" mass="38487">MGTTKDDMDRIGLFKEMEYVTIKDPYKEAAKVNFNEAAYKNKQMMSKSSKERSTGSMAGYFDTEFKIIPGSYIDPISMRRKARLEEKKKNIVTKPFVSMYRARSPEGLGSFYGTIGGPIKDTDPTKSKYRERTKPPSEKANCKIIPPKQGTGYGYPNLGIDKDPPYTYKDKVDKYDALLEAQRKDYTQHKSALKAGVFKLNMHPKEYFDRNPFGGDGKGIKSRDEEKQRSSSAPTGKKTFKFSSPGKSLGGNKDGCFDKFPKRSEKDPYVIGSIYSQVKNIVNKQGKTYYPNKFPKTRPTDSVINKNVNIQITRENYKQALSNYSGFQLPQPRLYASAH</sequence>
<evidence type="ECO:0000256" key="1">
    <source>
        <dbReference type="ARBA" id="ARBA00004300"/>
    </source>
</evidence>
<dbReference type="InterPro" id="IPR029358">
    <property type="entry name" value="CFAP96"/>
</dbReference>
<evidence type="ECO:0000256" key="6">
    <source>
        <dbReference type="SAM" id="MobiDB-lite"/>
    </source>
</evidence>
<feature type="region of interest" description="Disordered" evidence="6">
    <location>
        <begin position="122"/>
        <end position="148"/>
    </location>
</feature>
<organism evidence="7 9">
    <name type="scientific">Rotaria sordida</name>
    <dbReference type="NCBI Taxonomy" id="392033"/>
    <lineage>
        <taxon>Eukaryota</taxon>
        <taxon>Metazoa</taxon>
        <taxon>Spiralia</taxon>
        <taxon>Gnathifera</taxon>
        <taxon>Rotifera</taxon>
        <taxon>Eurotatoria</taxon>
        <taxon>Bdelloidea</taxon>
        <taxon>Philodinida</taxon>
        <taxon>Philodinidae</taxon>
        <taxon>Rotaria</taxon>
    </lineage>
</organism>
<keyword evidence="3" id="KW-0206">Cytoskeleton</keyword>
<evidence type="ECO:0000313" key="7">
    <source>
        <dbReference type="EMBL" id="CAF0789445.1"/>
    </source>
</evidence>
<comment type="similarity">
    <text evidence="4">Belongs to the CFAP96 family.</text>
</comment>
<dbReference type="Proteomes" id="UP000663864">
    <property type="component" value="Unassembled WGS sequence"/>
</dbReference>
<dbReference type="Proteomes" id="UP000663836">
    <property type="component" value="Unassembled WGS sequence"/>
</dbReference>
<dbReference type="PANTHER" id="PTHR31144:SF1">
    <property type="entry name" value="UPF0602 PROTEIN C4ORF47"/>
    <property type="match status" value="1"/>
</dbReference>
<dbReference type="EMBL" id="CAJNOT010000033">
    <property type="protein sequence ID" value="CAF0789445.1"/>
    <property type="molecule type" value="Genomic_DNA"/>
</dbReference>
<evidence type="ECO:0000256" key="5">
    <source>
        <dbReference type="ARBA" id="ARBA00035693"/>
    </source>
</evidence>
<feature type="region of interest" description="Disordered" evidence="6">
    <location>
        <begin position="208"/>
        <end position="247"/>
    </location>
</feature>
<evidence type="ECO:0000313" key="9">
    <source>
        <dbReference type="Proteomes" id="UP000663864"/>
    </source>
</evidence>
<evidence type="ECO:0000256" key="4">
    <source>
        <dbReference type="ARBA" id="ARBA00035656"/>
    </source>
</evidence>
<dbReference type="EMBL" id="CAJOBD010000066">
    <property type="protein sequence ID" value="CAF3560910.1"/>
    <property type="molecule type" value="Genomic_DNA"/>
</dbReference>
<protein>
    <recommendedName>
        <fullName evidence="5">Cilia-and flagella-associated protein 96</fullName>
    </recommendedName>
</protein>
<evidence type="ECO:0000313" key="8">
    <source>
        <dbReference type="EMBL" id="CAF3560910.1"/>
    </source>
</evidence>
<feature type="compositionally biased region" description="Basic and acidic residues" evidence="6">
    <location>
        <begin position="122"/>
        <end position="141"/>
    </location>
</feature>
<name>A0A813S0F6_9BILA</name>
<proteinExistence type="inferred from homology"/>
<evidence type="ECO:0000256" key="2">
    <source>
        <dbReference type="ARBA" id="ARBA00022490"/>
    </source>
</evidence>
<evidence type="ECO:0000256" key="3">
    <source>
        <dbReference type="ARBA" id="ARBA00023212"/>
    </source>
</evidence>
<gene>
    <name evidence="8" type="ORF">JBS370_LOCUS1830</name>
    <name evidence="7" type="ORF">ZHD862_LOCUS1827</name>
</gene>
<comment type="caution">
    <text evidence="7">The sequence shown here is derived from an EMBL/GenBank/DDBJ whole genome shotgun (WGS) entry which is preliminary data.</text>
</comment>
<dbReference type="AlphaFoldDB" id="A0A813S0F6"/>
<dbReference type="GO" id="GO:0005881">
    <property type="term" value="C:cytoplasmic microtubule"/>
    <property type="evidence" value="ECO:0007669"/>
    <property type="project" value="TreeGrafter"/>
</dbReference>
<dbReference type="GO" id="GO:0005813">
    <property type="term" value="C:centrosome"/>
    <property type="evidence" value="ECO:0007669"/>
    <property type="project" value="UniProtKB-SubCell"/>
</dbReference>
<accession>A0A813S0F6</accession>
<feature type="compositionally biased region" description="Basic and acidic residues" evidence="6">
    <location>
        <begin position="218"/>
        <end position="229"/>
    </location>
</feature>
<comment type="subcellular location">
    <subcellularLocation>
        <location evidence="1">Cytoplasm</location>
        <location evidence="1">Cytoskeleton</location>
        <location evidence="1">Microtubule organizing center</location>
        <location evidence="1">Centrosome</location>
    </subcellularLocation>
</comment>